<dbReference type="EMBL" id="AP015039">
    <property type="protein sequence ID" value="BAT90013.1"/>
    <property type="molecule type" value="Genomic_DNA"/>
</dbReference>
<evidence type="ECO:0000313" key="1">
    <source>
        <dbReference type="EMBL" id="BAT90013.1"/>
    </source>
</evidence>
<dbReference type="Proteomes" id="UP000291084">
    <property type="component" value="Chromosome 6"/>
</dbReference>
<dbReference type="OrthoDB" id="1932348at2759"/>
<reference evidence="1 2" key="1">
    <citation type="journal article" date="2015" name="Sci. Rep.">
        <title>The power of single molecule real-time sequencing technology in the de novo assembly of a eukaryotic genome.</title>
        <authorList>
            <person name="Sakai H."/>
            <person name="Naito K."/>
            <person name="Ogiso-Tanaka E."/>
            <person name="Takahashi Y."/>
            <person name="Iseki K."/>
            <person name="Muto C."/>
            <person name="Satou K."/>
            <person name="Teruya K."/>
            <person name="Shiroma A."/>
            <person name="Shimoji M."/>
            <person name="Hirano T."/>
            <person name="Itoh T."/>
            <person name="Kaga A."/>
            <person name="Tomooka N."/>
        </authorList>
    </citation>
    <scope>NUCLEOTIDE SEQUENCE [LARGE SCALE GENOMIC DNA]</scope>
    <source>
        <strain evidence="2">cv. Shumari</strain>
    </source>
</reference>
<accession>A0A0S3SB42</accession>
<name>A0A0S3SB42_PHAAN</name>
<gene>
    <name evidence="1" type="primary">Vigan.06G117300</name>
    <name evidence="1" type="ORF">VIGAN_06117300</name>
</gene>
<dbReference type="AlphaFoldDB" id="A0A0S3SB42"/>
<evidence type="ECO:0000313" key="2">
    <source>
        <dbReference type="Proteomes" id="UP000291084"/>
    </source>
</evidence>
<organism evidence="1 2">
    <name type="scientific">Vigna angularis var. angularis</name>
    <dbReference type="NCBI Taxonomy" id="157739"/>
    <lineage>
        <taxon>Eukaryota</taxon>
        <taxon>Viridiplantae</taxon>
        <taxon>Streptophyta</taxon>
        <taxon>Embryophyta</taxon>
        <taxon>Tracheophyta</taxon>
        <taxon>Spermatophyta</taxon>
        <taxon>Magnoliopsida</taxon>
        <taxon>eudicotyledons</taxon>
        <taxon>Gunneridae</taxon>
        <taxon>Pentapetalae</taxon>
        <taxon>rosids</taxon>
        <taxon>fabids</taxon>
        <taxon>Fabales</taxon>
        <taxon>Fabaceae</taxon>
        <taxon>Papilionoideae</taxon>
        <taxon>50 kb inversion clade</taxon>
        <taxon>NPAAA clade</taxon>
        <taxon>indigoferoid/millettioid clade</taxon>
        <taxon>Phaseoleae</taxon>
        <taxon>Vigna</taxon>
    </lineage>
</organism>
<protein>
    <recommendedName>
        <fullName evidence="3">DUF4219 domain-containing protein</fullName>
    </recommendedName>
</protein>
<keyword evidence="2" id="KW-1185">Reference proteome</keyword>
<evidence type="ECO:0008006" key="3">
    <source>
        <dbReference type="Google" id="ProtNLM"/>
    </source>
</evidence>
<proteinExistence type="predicted"/>
<sequence>MAFISQTFGEGASTSRPPLFVGENYPFWKIRTRIFLESVDKGIWDVVINGPFEPTKLGYGKHVLKNFSD</sequence>